<feature type="compositionally biased region" description="Acidic residues" evidence="1">
    <location>
        <begin position="31"/>
        <end position="40"/>
    </location>
</feature>
<organism evidence="3">
    <name type="scientific">Anopheles darlingi</name>
    <name type="common">Mosquito</name>
    <dbReference type="NCBI Taxonomy" id="43151"/>
    <lineage>
        <taxon>Eukaryota</taxon>
        <taxon>Metazoa</taxon>
        <taxon>Ecdysozoa</taxon>
        <taxon>Arthropoda</taxon>
        <taxon>Hexapoda</taxon>
        <taxon>Insecta</taxon>
        <taxon>Pterygota</taxon>
        <taxon>Neoptera</taxon>
        <taxon>Endopterygota</taxon>
        <taxon>Diptera</taxon>
        <taxon>Nematocera</taxon>
        <taxon>Culicoidea</taxon>
        <taxon>Culicidae</taxon>
        <taxon>Anophelinae</taxon>
        <taxon>Anopheles</taxon>
    </lineage>
</organism>
<protein>
    <submittedName>
        <fullName evidence="3">Putative secreted protein</fullName>
    </submittedName>
</protein>
<name>A0A2M4DPW0_ANODA</name>
<accession>A0A2M4DPW0</accession>
<dbReference type="AlphaFoldDB" id="A0A2M4DPW0"/>
<feature type="signal peptide" evidence="2">
    <location>
        <begin position="1"/>
        <end position="21"/>
    </location>
</feature>
<dbReference type="EMBL" id="GGFL01014980">
    <property type="protein sequence ID" value="MBW79158.1"/>
    <property type="molecule type" value="Transcribed_RNA"/>
</dbReference>
<feature type="region of interest" description="Disordered" evidence="1">
    <location>
        <begin position="55"/>
        <end position="74"/>
    </location>
</feature>
<reference evidence="3" key="1">
    <citation type="submission" date="2018-01" db="EMBL/GenBank/DDBJ databases">
        <title>An insight into the sialome of Amazonian anophelines.</title>
        <authorList>
            <person name="Ribeiro J.M."/>
            <person name="Scarpassa V."/>
            <person name="Calvo E."/>
        </authorList>
    </citation>
    <scope>NUCLEOTIDE SEQUENCE</scope>
</reference>
<sequence length="74" mass="8246">MVVRRTRAALSLSLSLSRTLSFHQSSTAAANDDDDDDDGDDRGCCLGEETHRRLRRPTGVVQSPAKRLFSDQRK</sequence>
<evidence type="ECO:0000313" key="3">
    <source>
        <dbReference type="EMBL" id="MBW79158.1"/>
    </source>
</evidence>
<feature type="region of interest" description="Disordered" evidence="1">
    <location>
        <begin position="23"/>
        <end position="50"/>
    </location>
</feature>
<evidence type="ECO:0000256" key="1">
    <source>
        <dbReference type="SAM" id="MobiDB-lite"/>
    </source>
</evidence>
<proteinExistence type="predicted"/>
<keyword evidence="2" id="KW-0732">Signal</keyword>
<feature type="chain" id="PRO_5014999239" evidence="2">
    <location>
        <begin position="22"/>
        <end position="74"/>
    </location>
</feature>
<evidence type="ECO:0000256" key="2">
    <source>
        <dbReference type="SAM" id="SignalP"/>
    </source>
</evidence>